<proteinExistence type="predicted"/>
<organism evidence="1 2">
    <name type="scientific">Cricetulus griseus</name>
    <name type="common">Chinese hamster</name>
    <name type="synonym">Cricetulus barabensis griseus</name>
    <dbReference type="NCBI Taxonomy" id="10029"/>
    <lineage>
        <taxon>Eukaryota</taxon>
        <taxon>Metazoa</taxon>
        <taxon>Chordata</taxon>
        <taxon>Craniata</taxon>
        <taxon>Vertebrata</taxon>
        <taxon>Euteleostomi</taxon>
        <taxon>Mammalia</taxon>
        <taxon>Eutheria</taxon>
        <taxon>Euarchontoglires</taxon>
        <taxon>Glires</taxon>
        <taxon>Rodentia</taxon>
        <taxon>Myomorpha</taxon>
        <taxon>Muroidea</taxon>
        <taxon>Cricetidae</taxon>
        <taxon>Cricetinae</taxon>
        <taxon>Cricetulus</taxon>
    </lineage>
</organism>
<dbReference type="Proteomes" id="UP000001075">
    <property type="component" value="Unassembled WGS sequence"/>
</dbReference>
<dbReference type="EMBL" id="JH001068">
    <property type="protein sequence ID" value="EGV96708.1"/>
    <property type="molecule type" value="Genomic_DNA"/>
</dbReference>
<dbReference type="InParanoid" id="G3I1E4"/>
<protein>
    <submittedName>
        <fullName evidence="1">Uncharacterized protein</fullName>
    </submittedName>
</protein>
<evidence type="ECO:0000313" key="1">
    <source>
        <dbReference type="EMBL" id="EGV96708.1"/>
    </source>
</evidence>
<evidence type="ECO:0000313" key="2">
    <source>
        <dbReference type="Proteomes" id="UP000001075"/>
    </source>
</evidence>
<name>G3I1E4_CRIGR</name>
<gene>
    <name evidence="1" type="ORF">I79_017197</name>
</gene>
<reference evidence="2" key="1">
    <citation type="journal article" date="2011" name="Nat. Biotechnol.">
        <title>The genomic sequence of the Chinese hamster ovary (CHO)-K1 cell line.</title>
        <authorList>
            <person name="Xu X."/>
            <person name="Nagarajan H."/>
            <person name="Lewis N.E."/>
            <person name="Pan S."/>
            <person name="Cai Z."/>
            <person name="Liu X."/>
            <person name="Chen W."/>
            <person name="Xie M."/>
            <person name="Wang W."/>
            <person name="Hammond S."/>
            <person name="Andersen M.R."/>
            <person name="Neff N."/>
            <person name="Passarelli B."/>
            <person name="Koh W."/>
            <person name="Fan H.C."/>
            <person name="Wang J."/>
            <person name="Gui Y."/>
            <person name="Lee K.H."/>
            <person name="Betenbaugh M.J."/>
            <person name="Quake S.R."/>
            <person name="Famili I."/>
            <person name="Palsson B.O."/>
            <person name="Wang J."/>
        </authorList>
    </citation>
    <scope>NUCLEOTIDE SEQUENCE [LARGE SCALE GENOMIC DNA]</scope>
    <source>
        <strain evidence="2">CHO K1 cell line</strain>
    </source>
</reference>
<accession>G3I1E4</accession>
<dbReference type="AlphaFoldDB" id="G3I1E4"/>
<sequence>MLLSNSAQETSRADLVQSSSLEVHTVITLQSLQPTLYTPQCMEAFLETRPSTVLCTKRSCLSIGQPPWGPSGFYRT</sequence>